<sequence>MLVPAQVVVVVVVVGIADPGNFSRQLPPHDVFNIAKVMILTTAKADALYPVTRAVRKSLILTFNQL</sequence>
<name>A0A1I5ATP8_9GAMM</name>
<evidence type="ECO:0000313" key="1">
    <source>
        <dbReference type="EMBL" id="SFN65780.1"/>
    </source>
</evidence>
<proteinExistence type="predicted"/>
<reference evidence="2" key="1">
    <citation type="submission" date="2016-10" db="EMBL/GenBank/DDBJ databases">
        <authorList>
            <person name="Varghese N."/>
            <person name="Submissions S."/>
        </authorList>
    </citation>
    <scope>NUCLEOTIDE SEQUENCE [LARGE SCALE GENOMIC DNA]</scope>
    <source>
        <strain evidence="2">N6PO6</strain>
    </source>
</reference>
<organism evidence="1 2">
    <name type="scientific">Izhakiella capsodis</name>
    <dbReference type="NCBI Taxonomy" id="1367852"/>
    <lineage>
        <taxon>Bacteria</taxon>
        <taxon>Pseudomonadati</taxon>
        <taxon>Pseudomonadota</taxon>
        <taxon>Gammaproteobacteria</taxon>
        <taxon>Enterobacterales</taxon>
        <taxon>Erwiniaceae</taxon>
        <taxon>Izhakiella</taxon>
    </lineage>
</organism>
<accession>A0A1I5ATP8</accession>
<gene>
    <name evidence="1" type="ORF">SAMN05216516_11321</name>
</gene>
<dbReference type="Proteomes" id="UP000242222">
    <property type="component" value="Unassembled WGS sequence"/>
</dbReference>
<keyword evidence="2" id="KW-1185">Reference proteome</keyword>
<evidence type="ECO:0000313" key="2">
    <source>
        <dbReference type="Proteomes" id="UP000242222"/>
    </source>
</evidence>
<dbReference type="AlphaFoldDB" id="A0A1I5ATP8"/>
<dbReference type="RefSeq" id="WP_092879467.1">
    <property type="nucleotide sequence ID" value="NZ_FOVC01000013.1"/>
</dbReference>
<protein>
    <submittedName>
        <fullName evidence="1">Uncharacterized protein</fullName>
    </submittedName>
</protein>
<dbReference type="EMBL" id="FOVC01000013">
    <property type="protein sequence ID" value="SFN65780.1"/>
    <property type="molecule type" value="Genomic_DNA"/>
</dbReference>